<feature type="coiled-coil region" evidence="1">
    <location>
        <begin position="186"/>
        <end position="213"/>
    </location>
</feature>
<dbReference type="OrthoDB" id="47507at2759"/>
<dbReference type="AlphaFoldDB" id="A0A448Z1Y9"/>
<proteinExistence type="predicted"/>
<feature type="coiled-coil region" evidence="1">
    <location>
        <begin position="274"/>
        <end position="308"/>
    </location>
</feature>
<gene>
    <name evidence="2" type="ORF">PSNMU_V1.4_AUG-EV-PASAV3_0028080</name>
</gene>
<evidence type="ECO:0000313" key="3">
    <source>
        <dbReference type="Proteomes" id="UP000291116"/>
    </source>
</evidence>
<evidence type="ECO:0000256" key="1">
    <source>
        <dbReference type="SAM" id="Coils"/>
    </source>
</evidence>
<dbReference type="EMBL" id="CAACVS010000076">
    <property type="protein sequence ID" value="VEU36061.1"/>
    <property type="molecule type" value="Genomic_DNA"/>
</dbReference>
<accession>A0A448Z1Y9</accession>
<protein>
    <submittedName>
        <fullName evidence="2">Uncharacterized protein</fullName>
    </submittedName>
</protein>
<evidence type="ECO:0000313" key="2">
    <source>
        <dbReference type="EMBL" id="VEU36061.1"/>
    </source>
</evidence>
<name>A0A448Z1Y9_9STRA</name>
<organism evidence="2 3">
    <name type="scientific">Pseudo-nitzschia multistriata</name>
    <dbReference type="NCBI Taxonomy" id="183589"/>
    <lineage>
        <taxon>Eukaryota</taxon>
        <taxon>Sar</taxon>
        <taxon>Stramenopiles</taxon>
        <taxon>Ochrophyta</taxon>
        <taxon>Bacillariophyta</taxon>
        <taxon>Bacillariophyceae</taxon>
        <taxon>Bacillariophycidae</taxon>
        <taxon>Bacillariales</taxon>
        <taxon>Bacillariaceae</taxon>
        <taxon>Pseudo-nitzschia</taxon>
    </lineage>
</organism>
<keyword evidence="1" id="KW-0175">Coiled coil</keyword>
<keyword evidence="3" id="KW-1185">Reference proteome</keyword>
<dbReference type="Proteomes" id="UP000291116">
    <property type="component" value="Unassembled WGS sequence"/>
</dbReference>
<reference evidence="2 3" key="1">
    <citation type="submission" date="2019-01" db="EMBL/GenBank/DDBJ databases">
        <authorList>
            <person name="Ferrante I. M."/>
        </authorList>
    </citation>
    <scope>NUCLEOTIDE SEQUENCE [LARGE SCALE GENOMIC DNA]</scope>
    <source>
        <strain evidence="2 3">B856</strain>
    </source>
</reference>
<feature type="coiled-coil region" evidence="1">
    <location>
        <begin position="27"/>
        <end position="69"/>
    </location>
</feature>
<sequence>MEHQEGDDVSSTAEIILADLCKKETEAAELKEALKNLLDSHVRTKRRHAKELSEVHKQYSKRLVQLEIDLETHDIHFTNYAKDQMGLETKAILEDKKECAWKKPKSDILAQQNLIAKLIAENADLEHRYKRDCTGHNDRILELENENRWLRRSLRRRVDSSSSTGDAESAGGQLALETDSNCSLVVEKYEKQNTELLRSVDELKEKIRSLELKHVLAGGPTNTKEENGKELSCNDKDEKLKDCKIALLKSKAIAYQARNIWPPDTECSAPPESLSSSSTAIKDLKEQIQELENILIRKDKQLRSQSKRYRKTRV</sequence>